<name>A0ABS6H250_9PROT</name>
<evidence type="ECO:0000313" key="9">
    <source>
        <dbReference type="Proteomes" id="UP000689967"/>
    </source>
</evidence>
<evidence type="ECO:0000313" key="8">
    <source>
        <dbReference type="EMBL" id="MBU8542739.1"/>
    </source>
</evidence>
<gene>
    <name evidence="8" type="ORF">JJQ90_03435</name>
</gene>
<sequence>MAMMQRRGGVLAGTAALIGLVFTLAATAQPTPPPPAVMVAEVTAEPVSRPAEFIGRMEAIRSLDIRSRVQGFVTEVPFEEGSAVRRGDTLFVLDPAQHEAELASVEAQLSRAQATAEEAQRSLGRSAELRRTNTVPQARVDEAQAVYDAARADVLAAEAAVRLARLTLSYTRIEAAIDGRIGRANFTTGALVGPDSGALARVVQLQPLRVVFSVTEGMIVDFREAQRREGAIAPDLALQLRLPNGSLYDLPGRFDFLDSEVASNTGTVAVRAIFDNPDEILLPGQFVTVIVAARATERRPLVPFSAVQRDREGPFVFILGENDTVARRRIETGARLPRGWSVSGGLEAGETVVVQGTQRLRDGLTVRPSRQGEGS</sequence>
<dbReference type="InterPro" id="IPR058627">
    <property type="entry name" value="MdtA-like_C"/>
</dbReference>
<feature type="domain" description="Multidrug resistance protein MdtA-like barrel-sandwich hybrid" evidence="5">
    <location>
        <begin position="62"/>
        <end position="193"/>
    </location>
</feature>
<feature type="domain" description="Multidrug resistance protein MdtA-like beta-barrel" evidence="6">
    <location>
        <begin position="207"/>
        <end position="291"/>
    </location>
</feature>
<dbReference type="InterPro" id="IPR058626">
    <property type="entry name" value="MdtA-like_b-barrel"/>
</dbReference>
<dbReference type="NCBIfam" id="TIGR01730">
    <property type="entry name" value="RND_mfp"/>
    <property type="match status" value="1"/>
</dbReference>
<comment type="similarity">
    <text evidence="2">Belongs to the membrane fusion protein (MFP) (TC 8.A.1) family.</text>
</comment>
<protein>
    <submittedName>
        <fullName evidence="8">Efflux RND transporter periplasmic adaptor subunit</fullName>
    </submittedName>
</protein>
<evidence type="ECO:0000259" key="5">
    <source>
        <dbReference type="Pfam" id="PF25917"/>
    </source>
</evidence>
<evidence type="ECO:0000259" key="7">
    <source>
        <dbReference type="Pfam" id="PF25967"/>
    </source>
</evidence>
<evidence type="ECO:0000256" key="1">
    <source>
        <dbReference type="ARBA" id="ARBA00004196"/>
    </source>
</evidence>
<evidence type="ECO:0000256" key="2">
    <source>
        <dbReference type="ARBA" id="ARBA00009477"/>
    </source>
</evidence>
<evidence type="ECO:0000259" key="4">
    <source>
        <dbReference type="Pfam" id="PF25876"/>
    </source>
</evidence>
<evidence type="ECO:0000259" key="6">
    <source>
        <dbReference type="Pfam" id="PF25944"/>
    </source>
</evidence>
<comment type="caution">
    <text evidence="8">The sequence shown here is derived from an EMBL/GenBank/DDBJ whole genome shotgun (WGS) entry which is preliminary data.</text>
</comment>
<dbReference type="InterPro" id="IPR058625">
    <property type="entry name" value="MdtA-like_BSH"/>
</dbReference>
<dbReference type="Pfam" id="PF25917">
    <property type="entry name" value="BSH_RND"/>
    <property type="match status" value="1"/>
</dbReference>
<evidence type="ECO:0000256" key="3">
    <source>
        <dbReference type="SAM" id="SignalP"/>
    </source>
</evidence>
<keyword evidence="9" id="KW-1185">Reference proteome</keyword>
<dbReference type="Pfam" id="PF25967">
    <property type="entry name" value="RND-MFP_C"/>
    <property type="match status" value="1"/>
</dbReference>
<feature type="domain" description="Multidrug resistance protein MdtA-like alpha-helical hairpin" evidence="4">
    <location>
        <begin position="102"/>
        <end position="171"/>
    </location>
</feature>
<dbReference type="InterPro" id="IPR006143">
    <property type="entry name" value="RND_pump_MFP"/>
</dbReference>
<proteinExistence type="inferred from homology"/>
<dbReference type="Pfam" id="PF25944">
    <property type="entry name" value="Beta-barrel_RND"/>
    <property type="match status" value="1"/>
</dbReference>
<reference evidence="8 9" key="1">
    <citation type="submission" date="2021-01" db="EMBL/GenBank/DDBJ databases">
        <title>Roseomonas sp. nov, a bacterium isolated from an oil production mixture in Yumen Oilfield.</title>
        <authorList>
            <person name="Wu D."/>
        </authorList>
    </citation>
    <scope>NUCLEOTIDE SEQUENCE [LARGE SCALE GENOMIC DNA]</scope>
    <source>
        <strain evidence="8 9">ROY-5-3</strain>
    </source>
</reference>
<feature type="signal peptide" evidence="3">
    <location>
        <begin position="1"/>
        <end position="28"/>
    </location>
</feature>
<accession>A0ABS6H250</accession>
<feature type="domain" description="Multidrug resistance protein MdtA-like C-terminal permuted SH3" evidence="7">
    <location>
        <begin position="301"/>
        <end position="359"/>
    </location>
</feature>
<dbReference type="RefSeq" id="WP_216873035.1">
    <property type="nucleotide sequence ID" value="NZ_JAERQM010000001.1"/>
</dbReference>
<dbReference type="Pfam" id="PF25876">
    <property type="entry name" value="HH_MFP_RND"/>
    <property type="match status" value="1"/>
</dbReference>
<dbReference type="EMBL" id="JAERQM010000001">
    <property type="protein sequence ID" value="MBU8542739.1"/>
    <property type="molecule type" value="Genomic_DNA"/>
</dbReference>
<keyword evidence="3" id="KW-0732">Signal</keyword>
<dbReference type="InterPro" id="IPR058624">
    <property type="entry name" value="MdtA-like_HH"/>
</dbReference>
<comment type="subcellular location">
    <subcellularLocation>
        <location evidence="1">Cell envelope</location>
    </subcellularLocation>
</comment>
<dbReference type="PANTHER" id="PTHR30158">
    <property type="entry name" value="ACRA/E-RELATED COMPONENT OF DRUG EFFLUX TRANSPORTER"/>
    <property type="match status" value="1"/>
</dbReference>
<feature type="chain" id="PRO_5045051191" evidence="3">
    <location>
        <begin position="29"/>
        <end position="375"/>
    </location>
</feature>
<organism evidence="8 9">
    <name type="scientific">Falsiroseomonas oleicola</name>
    <dbReference type="NCBI Taxonomy" id="2801474"/>
    <lineage>
        <taxon>Bacteria</taxon>
        <taxon>Pseudomonadati</taxon>
        <taxon>Pseudomonadota</taxon>
        <taxon>Alphaproteobacteria</taxon>
        <taxon>Acetobacterales</taxon>
        <taxon>Roseomonadaceae</taxon>
        <taxon>Falsiroseomonas</taxon>
    </lineage>
</organism>
<dbReference type="Proteomes" id="UP000689967">
    <property type="component" value="Unassembled WGS sequence"/>
</dbReference>